<proteinExistence type="inferred from homology"/>
<dbReference type="PROSITE" id="PS00105">
    <property type="entry name" value="AA_TRANSFER_CLASS_1"/>
    <property type="match status" value="1"/>
</dbReference>
<keyword evidence="3 6" id="KW-0032">Aminotransferase</keyword>
<accession>A0AAW9K716</accession>
<keyword evidence="4 6" id="KW-0808">Transferase</keyword>
<dbReference type="EMBL" id="JAVBVO010000005">
    <property type="protein sequence ID" value="MDZ5760471.1"/>
    <property type="molecule type" value="Genomic_DNA"/>
</dbReference>
<dbReference type="CDD" id="cd00609">
    <property type="entry name" value="AAT_like"/>
    <property type="match status" value="1"/>
</dbReference>
<feature type="domain" description="Aminotransferase class I/classII large" evidence="7">
    <location>
        <begin position="32"/>
        <end position="387"/>
    </location>
</feature>
<comment type="cofactor">
    <cofactor evidence="1 6">
        <name>pyridoxal 5'-phosphate</name>
        <dbReference type="ChEBI" id="CHEBI:597326"/>
    </cofactor>
</comment>
<dbReference type="SUPFAM" id="SSF53383">
    <property type="entry name" value="PLP-dependent transferases"/>
    <property type="match status" value="1"/>
</dbReference>
<dbReference type="FunFam" id="3.40.640.10:FF:000033">
    <property type="entry name" value="Aspartate aminotransferase"/>
    <property type="match status" value="1"/>
</dbReference>
<evidence type="ECO:0000313" key="9">
    <source>
        <dbReference type="Proteomes" id="UP001290462"/>
    </source>
</evidence>
<sequence>MDLISERMKNVSPSITLATSAKAKKLLAEGIDIIGLGVGEPDFQTADSIKKAAIRSIENGSASYYTATAGLPELRKAVLQRVLEDEGLVYEDNEVIVADGAKNVLYNLFQAILNEGDEVLILAPYWVSYTEQVKLAAGQPVVIETQPENDYKVTVAQLEAQLSSKTKALLLNSPSNPTGMIYTKEELAAIGNWAVKNNILIVSDEIYGKLIYNGHEFISIATISDEIKAQTILVNGVSKTYAMTGWRIGYALGNAKIIKAMIDVASHSTSNPTAASQYAAIEALSGDQEIVETMRQAFEERLNVAYSLLSAIPGFDVKKPQGAFYLFPNVKKAAMACGFSSVDEFVDGLLMEAHVAVVQGSGFGAPDNFRISYATDLVTLTKGIERINQYVLEKMND</sequence>
<dbReference type="InterPro" id="IPR015421">
    <property type="entry name" value="PyrdxlP-dep_Trfase_major"/>
</dbReference>
<dbReference type="PANTHER" id="PTHR46383:SF1">
    <property type="entry name" value="ASPARTATE AMINOTRANSFERASE"/>
    <property type="match status" value="1"/>
</dbReference>
<dbReference type="Gene3D" id="3.40.640.10">
    <property type="entry name" value="Type I PLP-dependent aspartate aminotransferase-like (Major domain)"/>
    <property type="match status" value="1"/>
</dbReference>
<evidence type="ECO:0000256" key="6">
    <source>
        <dbReference type="RuleBase" id="RU000481"/>
    </source>
</evidence>
<dbReference type="RefSeq" id="WP_015076274.1">
    <property type="nucleotide sequence ID" value="NZ_BJOJ01000007.1"/>
</dbReference>
<name>A0AAW9K716_CARML</name>
<dbReference type="PANTHER" id="PTHR46383">
    <property type="entry name" value="ASPARTATE AMINOTRANSFERASE"/>
    <property type="match status" value="1"/>
</dbReference>
<dbReference type="GO" id="GO:0006520">
    <property type="term" value="P:amino acid metabolic process"/>
    <property type="evidence" value="ECO:0007669"/>
    <property type="project" value="InterPro"/>
</dbReference>
<evidence type="ECO:0000256" key="1">
    <source>
        <dbReference type="ARBA" id="ARBA00001933"/>
    </source>
</evidence>
<comment type="caution">
    <text evidence="8">The sequence shown here is derived from an EMBL/GenBank/DDBJ whole genome shotgun (WGS) entry which is preliminary data.</text>
</comment>
<evidence type="ECO:0000313" key="8">
    <source>
        <dbReference type="EMBL" id="MDZ5760471.1"/>
    </source>
</evidence>
<dbReference type="PRINTS" id="PR00753">
    <property type="entry name" value="ACCSYNTHASE"/>
</dbReference>
<dbReference type="Pfam" id="PF00155">
    <property type="entry name" value="Aminotran_1_2"/>
    <property type="match status" value="1"/>
</dbReference>
<dbReference type="AlphaFoldDB" id="A0AAW9K716"/>
<dbReference type="GO" id="GO:0008483">
    <property type="term" value="F:transaminase activity"/>
    <property type="evidence" value="ECO:0007669"/>
    <property type="project" value="UniProtKB-KW"/>
</dbReference>
<evidence type="ECO:0000256" key="3">
    <source>
        <dbReference type="ARBA" id="ARBA00022576"/>
    </source>
</evidence>
<dbReference type="InterPro" id="IPR004838">
    <property type="entry name" value="NHTrfase_class1_PyrdxlP-BS"/>
</dbReference>
<organism evidence="8 9">
    <name type="scientific">Carnobacterium maltaromaticum</name>
    <name type="common">Carnobacterium piscicola</name>
    <dbReference type="NCBI Taxonomy" id="2751"/>
    <lineage>
        <taxon>Bacteria</taxon>
        <taxon>Bacillati</taxon>
        <taxon>Bacillota</taxon>
        <taxon>Bacilli</taxon>
        <taxon>Lactobacillales</taxon>
        <taxon>Carnobacteriaceae</taxon>
        <taxon>Carnobacterium</taxon>
    </lineage>
</organism>
<evidence type="ECO:0000256" key="5">
    <source>
        <dbReference type="ARBA" id="ARBA00022898"/>
    </source>
</evidence>
<evidence type="ECO:0000256" key="4">
    <source>
        <dbReference type="ARBA" id="ARBA00022679"/>
    </source>
</evidence>
<protein>
    <recommendedName>
        <fullName evidence="6">Aminotransferase</fullName>
        <ecNumber evidence="6">2.6.1.-</ecNumber>
    </recommendedName>
</protein>
<dbReference type="GO" id="GO:0030170">
    <property type="term" value="F:pyridoxal phosphate binding"/>
    <property type="evidence" value="ECO:0007669"/>
    <property type="project" value="InterPro"/>
</dbReference>
<reference evidence="8" key="1">
    <citation type="submission" date="2023-08" db="EMBL/GenBank/DDBJ databases">
        <title>Genomic characterization of piscicolin 126 produced by Carnobacterium maltaromaticum CM22 strain isolated from salmon (Salmo salar).</title>
        <authorList>
            <person name="Gonzalez-Gragera E."/>
            <person name="Garcia-Lopez J.D."/>
            <person name="Teso-Perez C."/>
            <person name="Gimenez-Hernandez I."/>
            <person name="Peralta-Sanchez J.M."/>
            <person name="Valdivia E."/>
            <person name="Montalban-Lopez M."/>
            <person name="Martin-Platero A.M."/>
            <person name="Banos A."/>
            <person name="Martinez-Bueno M."/>
        </authorList>
    </citation>
    <scope>NUCLEOTIDE SEQUENCE</scope>
    <source>
        <strain evidence="8">CM22</strain>
    </source>
</reference>
<dbReference type="InterPro" id="IPR050596">
    <property type="entry name" value="AspAT/PAT-like"/>
</dbReference>
<dbReference type="EC" id="2.6.1.-" evidence="6"/>
<keyword evidence="5" id="KW-0663">Pyridoxal phosphate</keyword>
<dbReference type="InterPro" id="IPR015422">
    <property type="entry name" value="PyrdxlP-dep_Trfase_small"/>
</dbReference>
<dbReference type="Proteomes" id="UP001290462">
    <property type="component" value="Unassembled WGS sequence"/>
</dbReference>
<evidence type="ECO:0000259" key="7">
    <source>
        <dbReference type="Pfam" id="PF00155"/>
    </source>
</evidence>
<comment type="similarity">
    <text evidence="2 6">Belongs to the class-I pyridoxal-phosphate-dependent aminotransferase family.</text>
</comment>
<dbReference type="Gene3D" id="3.90.1150.10">
    <property type="entry name" value="Aspartate Aminotransferase, domain 1"/>
    <property type="match status" value="1"/>
</dbReference>
<dbReference type="InterPro" id="IPR015424">
    <property type="entry name" value="PyrdxlP-dep_Trfase"/>
</dbReference>
<dbReference type="InterPro" id="IPR004839">
    <property type="entry name" value="Aminotransferase_I/II_large"/>
</dbReference>
<gene>
    <name evidence="8" type="ORF">RAK27_17660</name>
</gene>
<evidence type="ECO:0000256" key="2">
    <source>
        <dbReference type="ARBA" id="ARBA00007441"/>
    </source>
</evidence>